<feature type="transmembrane region" description="Helical" evidence="1">
    <location>
        <begin position="268"/>
        <end position="287"/>
    </location>
</feature>
<keyword evidence="1" id="KW-0812">Transmembrane</keyword>
<proteinExistence type="predicted"/>
<dbReference type="InterPro" id="IPR036259">
    <property type="entry name" value="MFS_trans_sf"/>
</dbReference>
<keyword evidence="1" id="KW-1133">Transmembrane helix</keyword>
<feature type="transmembrane region" description="Helical" evidence="1">
    <location>
        <begin position="50"/>
        <end position="72"/>
    </location>
</feature>
<dbReference type="SUPFAM" id="SSF103473">
    <property type="entry name" value="MFS general substrate transporter"/>
    <property type="match status" value="1"/>
</dbReference>
<reference evidence="2" key="1">
    <citation type="submission" date="2020-11" db="EMBL/GenBank/DDBJ databases">
        <title>Isolation and identification of active actinomycetes.</title>
        <authorList>
            <person name="Yu B."/>
        </authorList>
    </citation>
    <scope>NUCLEOTIDE SEQUENCE</scope>
    <source>
        <strain evidence="2">NEAU-YB345</strain>
    </source>
</reference>
<dbReference type="Proteomes" id="UP000657385">
    <property type="component" value="Unassembled WGS sequence"/>
</dbReference>
<feature type="transmembrane region" description="Helical" evidence="1">
    <location>
        <begin position="358"/>
        <end position="378"/>
    </location>
</feature>
<gene>
    <name evidence="2" type="ORF">I2501_16935</name>
</gene>
<feature type="transmembrane region" description="Helical" evidence="1">
    <location>
        <begin position="79"/>
        <end position="97"/>
    </location>
</feature>
<feature type="transmembrane region" description="Helical" evidence="1">
    <location>
        <begin position="20"/>
        <end position="44"/>
    </location>
</feature>
<dbReference type="PANTHER" id="PTHR23542">
    <property type="match status" value="1"/>
</dbReference>
<dbReference type="Gene3D" id="1.20.1250.20">
    <property type="entry name" value="MFS general substrate transporter like domains"/>
    <property type="match status" value="2"/>
</dbReference>
<feature type="transmembrane region" description="Helical" evidence="1">
    <location>
        <begin position="294"/>
        <end position="312"/>
    </location>
</feature>
<keyword evidence="1" id="KW-0472">Membrane</keyword>
<organism evidence="2 3">
    <name type="scientific">Streptacidiphilus fuscans</name>
    <dbReference type="NCBI Taxonomy" id="2789292"/>
    <lineage>
        <taxon>Bacteria</taxon>
        <taxon>Bacillati</taxon>
        <taxon>Actinomycetota</taxon>
        <taxon>Actinomycetes</taxon>
        <taxon>Kitasatosporales</taxon>
        <taxon>Streptomycetaceae</taxon>
        <taxon>Streptacidiphilus</taxon>
    </lineage>
</organism>
<evidence type="ECO:0000313" key="3">
    <source>
        <dbReference type="Proteomes" id="UP000657385"/>
    </source>
</evidence>
<dbReference type="PANTHER" id="PTHR23542:SF1">
    <property type="entry name" value="MAJOR FACILITATOR SUPERFAMILY (MFS) PROFILE DOMAIN-CONTAINING PROTEIN"/>
    <property type="match status" value="1"/>
</dbReference>
<feature type="transmembrane region" description="Helical" evidence="1">
    <location>
        <begin position="172"/>
        <end position="190"/>
    </location>
</feature>
<dbReference type="GO" id="GO:0022857">
    <property type="term" value="F:transmembrane transporter activity"/>
    <property type="evidence" value="ECO:0007669"/>
    <property type="project" value="InterPro"/>
</dbReference>
<protein>
    <submittedName>
        <fullName evidence="2">MFS transporter</fullName>
    </submittedName>
</protein>
<feature type="transmembrane region" description="Helical" evidence="1">
    <location>
        <begin position="318"/>
        <end position="337"/>
    </location>
</feature>
<sequence length="447" mass="45356">MHRLFSPYRSVFRIPGSRSLFAVALLARVPATAKGMLLTLHIVLDLHRGYGAAGLVAMALTIGVAAGGPVLGRMVDRHGVRPVLVVTGLAESVFWLTAPFLPYAALLPATLVGGLVAVPVFPVIRQAVSVHVPGGQRRQAFALDSMIVEVAYMIGPAVAVLAVTGMHHAEPSMLAVGVLTLASAAALWPLGRILTPSLPHAADAADAAPTAEAQVSSEAARTAKAGRPFWLHPGLLLTLAVCMSANLVLSGTEVSVVASLRAVGQTQWAGVTIIAWCAASLVGGFWHGTTAKPLRLPVLMLMLGLGTVPIGIVASHGWIWAALALIPAGLVCAPTIASTAEAISRAVPDSARGQAMGLQGSALTLGGSLGAPLTGSIIDHSSPVWGFVVAGLIGTVLAGLALAYRPRPAAPTADPVAVEPVAVEPVAAGPVAVDTTDGELAVTAGSH</sequence>
<comment type="caution">
    <text evidence="2">The sequence shown here is derived from an EMBL/GenBank/DDBJ whole genome shotgun (WGS) entry which is preliminary data.</text>
</comment>
<feature type="transmembrane region" description="Helical" evidence="1">
    <location>
        <begin position="145"/>
        <end position="166"/>
    </location>
</feature>
<feature type="transmembrane region" description="Helical" evidence="1">
    <location>
        <begin position="384"/>
        <end position="404"/>
    </location>
</feature>
<dbReference type="InterPro" id="IPR011701">
    <property type="entry name" value="MFS"/>
</dbReference>
<keyword evidence="3" id="KW-1185">Reference proteome</keyword>
<accession>A0A931B8E1</accession>
<feature type="transmembrane region" description="Helical" evidence="1">
    <location>
        <begin position="229"/>
        <end position="248"/>
    </location>
</feature>
<evidence type="ECO:0000313" key="2">
    <source>
        <dbReference type="EMBL" id="MBF9069713.1"/>
    </source>
</evidence>
<dbReference type="RefSeq" id="WP_196194879.1">
    <property type="nucleotide sequence ID" value="NZ_JADPRT010000006.1"/>
</dbReference>
<dbReference type="Pfam" id="PF07690">
    <property type="entry name" value="MFS_1"/>
    <property type="match status" value="1"/>
</dbReference>
<dbReference type="AlphaFoldDB" id="A0A931B8E1"/>
<dbReference type="EMBL" id="JADPRT010000006">
    <property type="protein sequence ID" value="MBF9069713.1"/>
    <property type="molecule type" value="Genomic_DNA"/>
</dbReference>
<feature type="transmembrane region" description="Helical" evidence="1">
    <location>
        <begin position="103"/>
        <end position="124"/>
    </location>
</feature>
<name>A0A931B8E1_9ACTN</name>
<evidence type="ECO:0000256" key="1">
    <source>
        <dbReference type="SAM" id="Phobius"/>
    </source>
</evidence>